<dbReference type="OrthoDB" id="4174719at2"/>
<dbReference type="Gene3D" id="3.30.1060.10">
    <property type="entry name" value="Peptide methionine sulphoxide reductase MsrA"/>
    <property type="match status" value="1"/>
</dbReference>
<dbReference type="EMBL" id="CP013195">
    <property type="protein sequence ID" value="ALO49410.1"/>
    <property type="molecule type" value="Genomic_DNA"/>
</dbReference>
<organism evidence="6 7">
    <name type="scientific">Hoylesella enoeca</name>
    <dbReference type="NCBI Taxonomy" id="76123"/>
    <lineage>
        <taxon>Bacteria</taxon>
        <taxon>Pseudomonadati</taxon>
        <taxon>Bacteroidota</taxon>
        <taxon>Bacteroidia</taxon>
        <taxon>Bacteroidales</taxon>
        <taxon>Prevotellaceae</taxon>
        <taxon>Hoylesella</taxon>
    </lineage>
</organism>
<evidence type="ECO:0000256" key="4">
    <source>
        <dbReference type="HAMAP-Rule" id="MF_01401"/>
    </source>
</evidence>
<evidence type="ECO:0000256" key="2">
    <source>
        <dbReference type="ARBA" id="ARBA00047806"/>
    </source>
</evidence>
<evidence type="ECO:0000259" key="5">
    <source>
        <dbReference type="Pfam" id="PF01625"/>
    </source>
</evidence>
<dbReference type="PANTHER" id="PTHR42799:SF2">
    <property type="entry name" value="MITOCHONDRIAL PEPTIDE METHIONINE SULFOXIDE REDUCTASE"/>
    <property type="match status" value="1"/>
</dbReference>
<keyword evidence="7" id="KW-1185">Reference proteome</keyword>
<dbReference type="eggNOG" id="COG0225">
    <property type="taxonomic scope" value="Bacteria"/>
</dbReference>
<comment type="function">
    <text evidence="4">Has an important function as a repair enzyme for proteins that have been inactivated by oxidation. Catalyzes the reversible oxidation-reduction of methionine sulfoxide in proteins to methionine.</text>
</comment>
<dbReference type="Proteomes" id="UP000056252">
    <property type="component" value="Chromosome"/>
</dbReference>
<dbReference type="GO" id="GO:0033744">
    <property type="term" value="F:L-methionine:thioredoxin-disulfide S-oxidoreductase activity"/>
    <property type="evidence" value="ECO:0007669"/>
    <property type="project" value="RHEA"/>
</dbReference>
<dbReference type="GO" id="GO:0034599">
    <property type="term" value="P:cellular response to oxidative stress"/>
    <property type="evidence" value="ECO:0007669"/>
    <property type="project" value="TreeGrafter"/>
</dbReference>
<dbReference type="GO" id="GO:0008113">
    <property type="term" value="F:peptide-methionine (S)-S-oxide reductase activity"/>
    <property type="evidence" value="ECO:0007669"/>
    <property type="project" value="UniProtKB-UniRule"/>
</dbReference>
<dbReference type="AlphaFoldDB" id="A0A0S2KN52"/>
<feature type="active site" evidence="4">
    <location>
        <position position="42"/>
    </location>
</feature>
<dbReference type="NCBIfam" id="TIGR00401">
    <property type="entry name" value="msrA"/>
    <property type="match status" value="1"/>
</dbReference>
<evidence type="ECO:0000256" key="1">
    <source>
        <dbReference type="ARBA" id="ARBA00023002"/>
    </source>
</evidence>
<reference evidence="7" key="1">
    <citation type="submission" date="2015-11" db="EMBL/GenBank/DDBJ databases">
        <authorList>
            <person name="Holder M.E."/>
            <person name="Ajami N.J."/>
            <person name="Petrosino J.F."/>
        </authorList>
    </citation>
    <scope>NUCLEOTIDE SEQUENCE [LARGE SCALE GENOMIC DNA]</scope>
    <source>
        <strain evidence="7">F0113</strain>
    </source>
</reference>
<comment type="similarity">
    <text evidence="4">Belongs to the MsrA Met sulfoxide reductase family.</text>
</comment>
<dbReference type="Pfam" id="PF01625">
    <property type="entry name" value="PMSR"/>
    <property type="match status" value="1"/>
</dbReference>
<keyword evidence="1 4" id="KW-0560">Oxidoreductase</keyword>
<gene>
    <name evidence="4" type="primary">msrA</name>
    <name evidence="6" type="ORF">AS203_10155</name>
</gene>
<dbReference type="EC" id="1.8.4.11" evidence="4"/>
<comment type="catalytic activity">
    <reaction evidence="2 4">
        <text>L-methionyl-[protein] + [thioredoxin]-disulfide + H2O = L-methionyl-(S)-S-oxide-[protein] + [thioredoxin]-dithiol</text>
        <dbReference type="Rhea" id="RHEA:14217"/>
        <dbReference type="Rhea" id="RHEA-COMP:10698"/>
        <dbReference type="Rhea" id="RHEA-COMP:10700"/>
        <dbReference type="Rhea" id="RHEA-COMP:12313"/>
        <dbReference type="Rhea" id="RHEA-COMP:12315"/>
        <dbReference type="ChEBI" id="CHEBI:15377"/>
        <dbReference type="ChEBI" id="CHEBI:16044"/>
        <dbReference type="ChEBI" id="CHEBI:29950"/>
        <dbReference type="ChEBI" id="CHEBI:44120"/>
        <dbReference type="ChEBI" id="CHEBI:50058"/>
        <dbReference type="EC" id="1.8.4.11"/>
    </reaction>
</comment>
<dbReference type="KEGG" id="peo:AS203_10155"/>
<feature type="domain" description="Peptide methionine sulphoxide reductase MsrA" evidence="5">
    <location>
        <begin position="35"/>
        <end position="185"/>
    </location>
</feature>
<comment type="catalytic activity">
    <reaction evidence="3 4">
        <text>[thioredoxin]-disulfide + L-methionine + H2O = L-methionine (S)-S-oxide + [thioredoxin]-dithiol</text>
        <dbReference type="Rhea" id="RHEA:19993"/>
        <dbReference type="Rhea" id="RHEA-COMP:10698"/>
        <dbReference type="Rhea" id="RHEA-COMP:10700"/>
        <dbReference type="ChEBI" id="CHEBI:15377"/>
        <dbReference type="ChEBI" id="CHEBI:29950"/>
        <dbReference type="ChEBI" id="CHEBI:50058"/>
        <dbReference type="ChEBI" id="CHEBI:57844"/>
        <dbReference type="ChEBI" id="CHEBI:58772"/>
        <dbReference type="EC" id="1.8.4.11"/>
    </reaction>
</comment>
<dbReference type="SUPFAM" id="SSF55068">
    <property type="entry name" value="Peptide methionine sulfoxide reductase"/>
    <property type="match status" value="1"/>
</dbReference>
<evidence type="ECO:0000256" key="3">
    <source>
        <dbReference type="ARBA" id="ARBA00048782"/>
    </source>
</evidence>
<name>A0A0S2KN52_9BACT</name>
<dbReference type="InterPro" id="IPR036509">
    <property type="entry name" value="Met_Sox_Rdtase_MsrA_sf"/>
</dbReference>
<evidence type="ECO:0000313" key="6">
    <source>
        <dbReference type="EMBL" id="ALO49410.1"/>
    </source>
</evidence>
<dbReference type="STRING" id="76123.AS203_10155"/>
<dbReference type="PANTHER" id="PTHR42799">
    <property type="entry name" value="MITOCHONDRIAL PEPTIDE METHIONINE SULFOXIDE REDUCTASE"/>
    <property type="match status" value="1"/>
</dbReference>
<proteinExistence type="inferred from homology"/>
<sequence>MYKPIFLGVVLMCISCVSNSQNKQKENQKMTAKAEIYLAGGCFWGTEHFLKQIDGVLETEVGYANGHGTAPSYEQVCTDKTGFAEAVHVTYDPRQLPLSLLVQLYFQTIDPTSVNQQGNDHGTQYRTGIYYKDPADRSLILAEMAKQAALHHKKLAVEVLPLKNFYAAEDYHQDYLTKNPSGYCHIPQALFDMARSANKQPNSH</sequence>
<dbReference type="InterPro" id="IPR050162">
    <property type="entry name" value="MsrA_MetSO_reductase"/>
</dbReference>
<dbReference type="HAMAP" id="MF_01401">
    <property type="entry name" value="MsrA"/>
    <property type="match status" value="1"/>
</dbReference>
<protein>
    <recommendedName>
        <fullName evidence="4">Peptide methionine sulfoxide reductase MsrA</fullName>
        <shortName evidence="4">Protein-methionine-S-oxide reductase</shortName>
        <ecNumber evidence="4">1.8.4.11</ecNumber>
    </recommendedName>
    <alternativeName>
        <fullName evidence="4">Peptide-methionine (S)-S-oxide reductase</fullName>
        <shortName evidence="4">Peptide Met(O) reductase</shortName>
    </alternativeName>
</protein>
<evidence type="ECO:0000313" key="7">
    <source>
        <dbReference type="Proteomes" id="UP000056252"/>
    </source>
</evidence>
<dbReference type="InterPro" id="IPR002569">
    <property type="entry name" value="Met_Sox_Rdtase_MsrA_dom"/>
</dbReference>
<dbReference type="GO" id="GO:0005737">
    <property type="term" value="C:cytoplasm"/>
    <property type="evidence" value="ECO:0007669"/>
    <property type="project" value="TreeGrafter"/>
</dbReference>
<accession>A0A0S2KN52</accession>